<evidence type="ECO:0000256" key="4">
    <source>
        <dbReference type="ARBA" id="ARBA00022679"/>
    </source>
</evidence>
<organism evidence="13">
    <name type="scientific">Escherichia coli</name>
    <dbReference type="NCBI Taxonomy" id="562"/>
    <lineage>
        <taxon>Bacteria</taxon>
        <taxon>Pseudomonadati</taxon>
        <taxon>Pseudomonadota</taxon>
        <taxon>Gammaproteobacteria</taxon>
        <taxon>Enterobacterales</taxon>
        <taxon>Enterobacteriaceae</taxon>
        <taxon>Escherichia</taxon>
    </lineage>
</organism>
<evidence type="ECO:0000256" key="6">
    <source>
        <dbReference type="ARBA" id="ARBA00022741"/>
    </source>
</evidence>
<comment type="catalytic activity">
    <reaction evidence="8">
        <text>alpha-D-mannose 1-phosphate + GTP + H(+) = GDP-alpha-D-mannose + diphosphate</text>
        <dbReference type="Rhea" id="RHEA:15229"/>
        <dbReference type="ChEBI" id="CHEBI:15378"/>
        <dbReference type="ChEBI" id="CHEBI:33019"/>
        <dbReference type="ChEBI" id="CHEBI:37565"/>
        <dbReference type="ChEBI" id="CHEBI:57527"/>
        <dbReference type="ChEBI" id="CHEBI:58409"/>
        <dbReference type="EC" id="2.7.7.13"/>
    </reaction>
</comment>
<keyword evidence="7" id="KW-0342">GTP-binding</keyword>
<dbReference type="InterPro" id="IPR029044">
    <property type="entry name" value="Nucleotide-diphossugar_trans"/>
</dbReference>
<comment type="similarity">
    <text evidence="2 9">Belongs to the mannose-6-phosphate isomerase type 2 family.</text>
</comment>
<dbReference type="RefSeq" id="WP_001151874.1">
    <property type="nucleotide sequence ID" value="NZ_AP025677.1"/>
</dbReference>
<dbReference type="SUPFAM" id="SSF51182">
    <property type="entry name" value="RmlC-like cupins"/>
    <property type="match status" value="1"/>
</dbReference>
<dbReference type="GO" id="GO:0000271">
    <property type="term" value="P:polysaccharide biosynthetic process"/>
    <property type="evidence" value="ECO:0007669"/>
    <property type="project" value="InterPro"/>
</dbReference>
<evidence type="ECO:0000256" key="2">
    <source>
        <dbReference type="ARBA" id="ARBA00006115"/>
    </source>
</evidence>
<dbReference type="EMBL" id="BFQM01000012">
    <property type="protein sequence ID" value="GDA51521.1"/>
    <property type="molecule type" value="Genomic_DNA"/>
</dbReference>
<feature type="domain" description="MannoseP isomerase/GMP-like beta-helix" evidence="12">
    <location>
        <begin position="299"/>
        <end position="353"/>
    </location>
</feature>
<keyword evidence="4 13" id="KW-0808">Transferase</keyword>
<dbReference type="InterPro" id="IPR001538">
    <property type="entry name" value="Man6P_isomerase-2_C"/>
</dbReference>
<dbReference type="EC" id="2.7.7.13" evidence="3"/>
<reference evidence="13" key="1">
    <citation type="submission" date="2018-04" db="EMBL/GenBank/DDBJ databases">
        <title>Large scale genomics of bovine and human commensal E. coli to reveal the emerging process of EHEC.</title>
        <authorList>
            <person name="Arimizu Y."/>
            <person name="Ogura Y."/>
        </authorList>
    </citation>
    <scope>NUCLEOTIDE SEQUENCE</scope>
    <source>
        <strain evidence="13">JML131</strain>
    </source>
</reference>
<dbReference type="InterPro" id="IPR054566">
    <property type="entry name" value="ManC/GMP-like_b-helix"/>
</dbReference>
<evidence type="ECO:0000259" key="11">
    <source>
        <dbReference type="Pfam" id="PF01050"/>
    </source>
</evidence>
<dbReference type="PANTHER" id="PTHR46390:SF1">
    <property type="entry name" value="MANNOSE-1-PHOSPHATE GUANYLYLTRANSFERASE"/>
    <property type="match status" value="1"/>
</dbReference>
<dbReference type="Gene3D" id="2.60.120.10">
    <property type="entry name" value="Jelly Rolls"/>
    <property type="match status" value="1"/>
</dbReference>
<dbReference type="PANTHER" id="PTHR46390">
    <property type="entry name" value="MANNOSE-1-PHOSPHATE GUANYLYLTRANSFERASE"/>
    <property type="match status" value="1"/>
</dbReference>
<dbReference type="FunFam" id="2.60.120.10:FF:000032">
    <property type="entry name" value="Mannose-1-phosphate guanylyltransferase/mannose-6-phosphate isomerase"/>
    <property type="match status" value="1"/>
</dbReference>
<dbReference type="InterPro" id="IPR011051">
    <property type="entry name" value="RmlC_Cupin_sf"/>
</dbReference>
<evidence type="ECO:0000256" key="3">
    <source>
        <dbReference type="ARBA" id="ARBA00012387"/>
    </source>
</evidence>
<evidence type="ECO:0000259" key="10">
    <source>
        <dbReference type="Pfam" id="PF00483"/>
    </source>
</evidence>
<dbReference type="InterPro" id="IPR014710">
    <property type="entry name" value="RmlC-like_jellyroll"/>
</dbReference>
<evidence type="ECO:0000259" key="12">
    <source>
        <dbReference type="Pfam" id="PF22640"/>
    </source>
</evidence>
<comment type="caution">
    <text evidence="13">The sequence shown here is derived from an EMBL/GenBank/DDBJ whole genome shotgun (WGS) entry which is preliminary data.</text>
</comment>
<dbReference type="InterPro" id="IPR005835">
    <property type="entry name" value="NTP_transferase_dom"/>
</dbReference>
<gene>
    <name evidence="13" type="primary">cpsB_1</name>
    <name evidence="13" type="ORF">HmCmsJML131_01008</name>
</gene>
<dbReference type="SUPFAM" id="SSF53448">
    <property type="entry name" value="Nucleotide-diphospho-sugar transferases"/>
    <property type="match status" value="1"/>
</dbReference>
<dbReference type="InterPro" id="IPR006375">
    <property type="entry name" value="Man1P_GuaTrfase/Man6P_Isoase"/>
</dbReference>
<protein>
    <recommendedName>
        <fullName evidence="3">mannose-1-phosphate guanylyltransferase</fullName>
        <ecNumber evidence="3">2.7.7.13</ecNumber>
    </recommendedName>
</protein>
<evidence type="ECO:0000256" key="5">
    <source>
        <dbReference type="ARBA" id="ARBA00022695"/>
    </source>
</evidence>
<dbReference type="Pfam" id="PF00483">
    <property type="entry name" value="NTP_transferase"/>
    <property type="match status" value="1"/>
</dbReference>
<feature type="domain" description="Mannose-6-phosphate isomerase type II C-terminal" evidence="11">
    <location>
        <begin position="356"/>
        <end position="471"/>
    </location>
</feature>
<evidence type="ECO:0000256" key="7">
    <source>
        <dbReference type="ARBA" id="ARBA00023134"/>
    </source>
</evidence>
<dbReference type="AlphaFoldDB" id="A0A4C6ZUM3"/>
<dbReference type="InterPro" id="IPR051161">
    <property type="entry name" value="Mannose-6P_isomerase_type2"/>
</dbReference>
<dbReference type="Pfam" id="PF01050">
    <property type="entry name" value="MannoseP_isomer"/>
    <property type="match status" value="1"/>
</dbReference>
<evidence type="ECO:0000313" key="13">
    <source>
        <dbReference type="EMBL" id="GDA51521.1"/>
    </source>
</evidence>
<dbReference type="InterPro" id="IPR049577">
    <property type="entry name" value="GMPP_N"/>
</dbReference>
<feature type="domain" description="Nucleotidyl transferase" evidence="10">
    <location>
        <begin position="8"/>
        <end position="292"/>
    </location>
</feature>
<sequence length="476" mass="53556">MAKYNINPVILCGGNGTRLWPLSRGLYPKQFLNLDDTSSMLEKTINRLEGLDVSLPLIICNEQHRFIVAEQLRTLKKLNRNILLEPIGKNTAPALALAALYNINFNSNSLLLVLAADHVINDNQSFVTSIKKAIPYAIEGKLVTFGIEPTKPETGYGYIKKGNECSSIAIGDGYHVERFVEKPNFSSACDYISSGEYLWNSGMFLFEPHKYLSELRKYQPDIYNACVDAFKYDLIDNDFIRVDPLSFSQSPSLSVDYAVMEKTSDAVVVPMNAEWSDVGSWAALWEISNKDDDGNVLHGDVISLSTKNSYIYSESELVTTIGIENLAIVQTKDAILVSNLASTQDVKKLVEILQLNGRTEHYVHQERYRPWGKSDTIDTGDSYQVKMLTIMPRENLSMQVHYKRAEHWVVLSGCAKIVIDGFESILNENESVHIPVGVKHYLENIGDTPLRVIEIRSGSYLEEDDIIRFSDNDGYV</sequence>
<proteinExistence type="inferred from homology"/>
<dbReference type="GO" id="GO:0005525">
    <property type="term" value="F:GTP binding"/>
    <property type="evidence" value="ECO:0007669"/>
    <property type="project" value="UniProtKB-KW"/>
</dbReference>
<dbReference type="GO" id="GO:0009298">
    <property type="term" value="P:GDP-mannose biosynthetic process"/>
    <property type="evidence" value="ECO:0007669"/>
    <property type="project" value="UniProtKB-UniPathway"/>
</dbReference>
<dbReference type="Gene3D" id="3.90.550.10">
    <property type="entry name" value="Spore Coat Polysaccharide Biosynthesis Protein SpsA, Chain A"/>
    <property type="match status" value="1"/>
</dbReference>
<name>A0A4C6ZUM3_ECOLX</name>
<comment type="pathway">
    <text evidence="1">Nucleotide-sugar biosynthesis; GDP-alpha-D-mannose biosynthesis; GDP-alpha-D-mannose from alpha-D-mannose 1-phosphate (GTP route): step 1/1.</text>
</comment>
<evidence type="ECO:0000256" key="1">
    <source>
        <dbReference type="ARBA" id="ARBA00004823"/>
    </source>
</evidence>
<keyword evidence="5" id="KW-0548">Nucleotidyltransferase</keyword>
<dbReference type="CDD" id="cd02509">
    <property type="entry name" value="GDP-M1P_Guanylyltransferase"/>
    <property type="match status" value="1"/>
</dbReference>
<dbReference type="GO" id="GO:0004475">
    <property type="term" value="F:mannose-1-phosphate guanylyltransferase (GTP) activity"/>
    <property type="evidence" value="ECO:0007669"/>
    <property type="project" value="UniProtKB-EC"/>
</dbReference>
<dbReference type="UniPathway" id="UPA00126">
    <property type="reaction ID" value="UER00930"/>
</dbReference>
<evidence type="ECO:0000256" key="8">
    <source>
        <dbReference type="ARBA" id="ARBA00047343"/>
    </source>
</evidence>
<dbReference type="FunFam" id="3.90.550.10:FF:000046">
    <property type="entry name" value="Mannose-1-phosphate guanylyltransferase (GDP)"/>
    <property type="match status" value="1"/>
</dbReference>
<dbReference type="NCBIfam" id="TIGR01479">
    <property type="entry name" value="GMP_PMI"/>
    <property type="match status" value="1"/>
</dbReference>
<dbReference type="CDD" id="cd02213">
    <property type="entry name" value="cupin_PMI_typeII_C"/>
    <property type="match status" value="1"/>
</dbReference>
<evidence type="ECO:0000256" key="9">
    <source>
        <dbReference type="RuleBase" id="RU004190"/>
    </source>
</evidence>
<accession>A0A4C6ZUM3</accession>
<keyword evidence="6" id="KW-0547">Nucleotide-binding</keyword>
<dbReference type="Pfam" id="PF22640">
    <property type="entry name" value="ManC_GMP_beta-helix"/>
    <property type="match status" value="1"/>
</dbReference>